<feature type="signal peptide" evidence="1">
    <location>
        <begin position="1"/>
        <end position="21"/>
    </location>
</feature>
<gene>
    <name evidence="2" type="ORF">PT974_09495</name>
</gene>
<accession>A0ABR0SHA7</accession>
<comment type="caution">
    <text evidence="2">The sequence shown here is derived from an EMBL/GenBank/DDBJ whole genome shotgun (WGS) entry which is preliminary data.</text>
</comment>
<proteinExistence type="predicted"/>
<keyword evidence="3" id="KW-1185">Reference proteome</keyword>
<evidence type="ECO:0000313" key="3">
    <source>
        <dbReference type="Proteomes" id="UP001338125"/>
    </source>
</evidence>
<dbReference type="Proteomes" id="UP001338125">
    <property type="component" value="Unassembled WGS sequence"/>
</dbReference>
<name>A0ABR0SHA7_9HYPO</name>
<keyword evidence="1" id="KW-0732">Signal</keyword>
<feature type="chain" id="PRO_5047363352" evidence="1">
    <location>
        <begin position="22"/>
        <end position="104"/>
    </location>
</feature>
<organism evidence="2 3">
    <name type="scientific">Cladobotryum mycophilum</name>
    <dbReference type="NCBI Taxonomy" id="491253"/>
    <lineage>
        <taxon>Eukaryota</taxon>
        <taxon>Fungi</taxon>
        <taxon>Dikarya</taxon>
        <taxon>Ascomycota</taxon>
        <taxon>Pezizomycotina</taxon>
        <taxon>Sordariomycetes</taxon>
        <taxon>Hypocreomycetidae</taxon>
        <taxon>Hypocreales</taxon>
        <taxon>Hypocreaceae</taxon>
        <taxon>Cladobotryum</taxon>
    </lineage>
</organism>
<protein>
    <submittedName>
        <fullName evidence="2">Uncharacterized protein</fullName>
    </submittedName>
</protein>
<evidence type="ECO:0000313" key="2">
    <source>
        <dbReference type="EMBL" id="KAK5991217.1"/>
    </source>
</evidence>
<reference evidence="2 3" key="1">
    <citation type="submission" date="2024-01" db="EMBL/GenBank/DDBJ databases">
        <title>Complete genome of Cladobotryum mycophilum ATHUM6906.</title>
        <authorList>
            <person name="Christinaki A.C."/>
            <person name="Myridakis A.I."/>
            <person name="Kouvelis V.N."/>
        </authorList>
    </citation>
    <scope>NUCLEOTIDE SEQUENCE [LARGE SCALE GENOMIC DNA]</scope>
    <source>
        <strain evidence="2 3">ATHUM6906</strain>
    </source>
</reference>
<evidence type="ECO:0000256" key="1">
    <source>
        <dbReference type="SAM" id="SignalP"/>
    </source>
</evidence>
<sequence length="104" mass="10504">MHFSKIVFAVLPALALAQAEADTTSTTTCTSTTIMTKTVTLARVHTVTAGHNATSTGGYIPSSTAFHPTAVPTHTKGPENAGSALDAGKVALAGFAGMLVVAMM</sequence>
<dbReference type="EMBL" id="JAVFKD010000014">
    <property type="protein sequence ID" value="KAK5991217.1"/>
    <property type="molecule type" value="Genomic_DNA"/>
</dbReference>